<proteinExistence type="predicted"/>
<dbReference type="EMBL" id="OX459122">
    <property type="protein sequence ID" value="CAI9106765.1"/>
    <property type="molecule type" value="Genomic_DNA"/>
</dbReference>
<keyword evidence="3" id="KW-1185">Reference proteome</keyword>
<organism evidence="2 3">
    <name type="scientific">Oldenlandia corymbosa var. corymbosa</name>
    <dbReference type="NCBI Taxonomy" id="529605"/>
    <lineage>
        <taxon>Eukaryota</taxon>
        <taxon>Viridiplantae</taxon>
        <taxon>Streptophyta</taxon>
        <taxon>Embryophyta</taxon>
        <taxon>Tracheophyta</taxon>
        <taxon>Spermatophyta</taxon>
        <taxon>Magnoliopsida</taxon>
        <taxon>eudicotyledons</taxon>
        <taxon>Gunneridae</taxon>
        <taxon>Pentapetalae</taxon>
        <taxon>asterids</taxon>
        <taxon>lamiids</taxon>
        <taxon>Gentianales</taxon>
        <taxon>Rubiaceae</taxon>
        <taxon>Rubioideae</taxon>
        <taxon>Spermacoceae</taxon>
        <taxon>Hedyotis-Oldenlandia complex</taxon>
        <taxon>Oldenlandia</taxon>
    </lineage>
</organism>
<name>A0AAV1DG19_OLDCO</name>
<reference evidence="2" key="1">
    <citation type="submission" date="2023-03" db="EMBL/GenBank/DDBJ databases">
        <authorList>
            <person name="Julca I."/>
        </authorList>
    </citation>
    <scope>NUCLEOTIDE SEQUENCE</scope>
</reference>
<feature type="region of interest" description="Disordered" evidence="1">
    <location>
        <begin position="44"/>
        <end position="63"/>
    </location>
</feature>
<evidence type="ECO:0000256" key="1">
    <source>
        <dbReference type="SAM" id="MobiDB-lite"/>
    </source>
</evidence>
<accession>A0AAV1DG19</accession>
<dbReference type="AlphaFoldDB" id="A0AAV1DG19"/>
<evidence type="ECO:0000313" key="2">
    <source>
        <dbReference type="EMBL" id="CAI9106765.1"/>
    </source>
</evidence>
<evidence type="ECO:0000313" key="3">
    <source>
        <dbReference type="Proteomes" id="UP001161247"/>
    </source>
</evidence>
<gene>
    <name evidence="2" type="ORF">OLC1_LOCUS15214</name>
</gene>
<dbReference type="Proteomes" id="UP001161247">
    <property type="component" value="Chromosome 5"/>
</dbReference>
<protein>
    <submittedName>
        <fullName evidence="2">OLC1v1005984C1</fullName>
    </submittedName>
</protein>
<sequence>MRTKHFTGNRPSHYQMYEELDEDDAAYLLMDLSKAQAIRFELTTPVSSPNEEEAAAGNSSVGSYDHQGDCAQRGFPCYTTQEIVKRVRVIPGDARVLELSLRLEDLVRAVLRIFSSKLAPKGVYSWKPL</sequence>